<dbReference type="EMBL" id="WHNY01000032">
    <property type="protein sequence ID" value="NOU64393.1"/>
    <property type="molecule type" value="Genomic_DNA"/>
</dbReference>
<gene>
    <name evidence="1" type="ORF">GC096_10175</name>
</gene>
<dbReference type="Pfam" id="PF12788">
    <property type="entry name" value="YmaF"/>
    <property type="match status" value="1"/>
</dbReference>
<organism evidence="1 2">
    <name type="scientific">Paenibacillus plantarum</name>
    <dbReference type="NCBI Taxonomy" id="2654975"/>
    <lineage>
        <taxon>Bacteria</taxon>
        <taxon>Bacillati</taxon>
        <taxon>Bacillota</taxon>
        <taxon>Bacilli</taxon>
        <taxon>Bacillales</taxon>
        <taxon>Paenibacillaceae</taxon>
        <taxon>Paenibacillus</taxon>
    </lineage>
</organism>
<evidence type="ECO:0008006" key="3">
    <source>
        <dbReference type="Google" id="ProtNLM"/>
    </source>
</evidence>
<proteinExistence type="predicted"/>
<sequence length="141" mass="15916">MNRMKDILLIGGFRVMRSIPPAHVHFFTTVTSEELGHHHLLRLYTFNVNGTSYDQHVHQYQGISGIKYGHYHTYYGVTGPPIAVENGAHIHLLQGVLDPNLYNTGRRGALAKSAQMEGIIVELHQHAYQGYSSIGFGYEPW</sequence>
<keyword evidence="2" id="KW-1185">Reference proteome</keyword>
<dbReference type="Proteomes" id="UP000653578">
    <property type="component" value="Unassembled WGS sequence"/>
</dbReference>
<name>A0ABX1X7I2_9BACL</name>
<accession>A0ABX1X7I2</accession>
<dbReference type="InterPro" id="IPR024307">
    <property type="entry name" value="YmaF"/>
</dbReference>
<reference evidence="1 2" key="1">
    <citation type="submission" date="2019-10" db="EMBL/GenBank/DDBJ databases">
        <title>Description of Paenibacillus humi sp. nov.</title>
        <authorList>
            <person name="Carlier A."/>
            <person name="Qi S."/>
        </authorList>
    </citation>
    <scope>NUCLEOTIDE SEQUENCE [LARGE SCALE GENOMIC DNA]</scope>
    <source>
        <strain evidence="1 2">LMG 31461</strain>
    </source>
</reference>
<evidence type="ECO:0000313" key="1">
    <source>
        <dbReference type="EMBL" id="NOU64393.1"/>
    </source>
</evidence>
<protein>
    <recommendedName>
        <fullName evidence="3">YmaF family protein</fullName>
    </recommendedName>
</protein>
<evidence type="ECO:0000313" key="2">
    <source>
        <dbReference type="Proteomes" id="UP000653578"/>
    </source>
</evidence>
<comment type="caution">
    <text evidence="1">The sequence shown here is derived from an EMBL/GenBank/DDBJ whole genome shotgun (WGS) entry which is preliminary data.</text>
</comment>